<comment type="caution">
    <text evidence="1">The sequence shown here is derived from an EMBL/GenBank/DDBJ whole genome shotgun (WGS) entry which is preliminary data.</text>
</comment>
<dbReference type="Proteomes" id="UP000248134">
    <property type="component" value="Unassembled WGS sequence"/>
</dbReference>
<name>A0A323UMA8_RHOPL</name>
<accession>A0A323UMA8</accession>
<protein>
    <submittedName>
        <fullName evidence="1">Uncharacterized protein</fullName>
    </submittedName>
</protein>
<dbReference type="EMBL" id="QKQS01000006">
    <property type="protein sequence ID" value="PZA13509.1"/>
    <property type="molecule type" value="Genomic_DNA"/>
</dbReference>
<dbReference type="AlphaFoldDB" id="A0A323UMA8"/>
<proteinExistence type="predicted"/>
<reference evidence="1 2" key="1">
    <citation type="submission" date="2018-06" db="EMBL/GenBank/DDBJ databases">
        <title>Draft Whole-Genome Sequence of the purple photosynthetic bacterium Rhodospeudomonas palustris XCP.</title>
        <authorList>
            <person name="Rayyan A."/>
            <person name="Meyer T.E."/>
            <person name="Kyndt J.A."/>
        </authorList>
    </citation>
    <scope>NUCLEOTIDE SEQUENCE [LARGE SCALE GENOMIC DNA]</scope>
    <source>
        <strain evidence="1 2">XCP</strain>
    </source>
</reference>
<evidence type="ECO:0000313" key="1">
    <source>
        <dbReference type="EMBL" id="PZA13509.1"/>
    </source>
</evidence>
<evidence type="ECO:0000313" key="2">
    <source>
        <dbReference type="Proteomes" id="UP000248134"/>
    </source>
</evidence>
<gene>
    <name evidence="1" type="ORF">DNX69_03840</name>
</gene>
<dbReference type="OrthoDB" id="8139252at2"/>
<sequence length="74" mass="8251">MSDYVHTGRRSRVLPDSAAFECRAMFGACYVLFLTRAIVTRAMPWRKKSGQQESVFSEAHNAASVLVTSSFMGM</sequence>
<dbReference type="RefSeq" id="WP_110784674.1">
    <property type="nucleotide sequence ID" value="NZ_QKQS01000006.1"/>
</dbReference>
<organism evidence="1 2">
    <name type="scientific">Rhodopseudomonas palustris</name>
    <dbReference type="NCBI Taxonomy" id="1076"/>
    <lineage>
        <taxon>Bacteria</taxon>
        <taxon>Pseudomonadati</taxon>
        <taxon>Pseudomonadota</taxon>
        <taxon>Alphaproteobacteria</taxon>
        <taxon>Hyphomicrobiales</taxon>
        <taxon>Nitrobacteraceae</taxon>
        <taxon>Rhodopseudomonas</taxon>
    </lineage>
</organism>